<evidence type="ECO:0000313" key="1">
    <source>
        <dbReference type="EMBL" id="MDY3561394.1"/>
    </source>
</evidence>
<accession>A0ABU5F2G9</accession>
<dbReference type="RefSeq" id="WP_320687812.1">
    <property type="nucleotide sequence ID" value="NZ_JAXBLV010000193.1"/>
</dbReference>
<proteinExistence type="predicted"/>
<name>A0ABU5F2G9_9BACT</name>
<organism evidence="1 2">
    <name type="scientific">Gemmata algarum</name>
    <dbReference type="NCBI Taxonomy" id="2975278"/>
    <lineage>
        <taxon>Bacteria</taxon>
        <taxon>Pseudomonadati</taxon>
        <taxon>Planctomycetota</taxon>
        <taxon>Planctomycetia</taxon>
        <taxon>Gemmatales</taxon>
        <taxon>Gemmataceae</taxon>
        <taxon>Gemmata</taxon>
    </lineage>
</organism>
<reference evidence="2" key="1">
    <citation type="journal article" date="2023" name="Mar. Drugs">
        <title>Gemmata algarum, a Novel Planctomycete Isolated from an Algal Mat, Displays Antimicrobial Activity.</title>
        <authorList>
            <person name="Kumar G."/>
            <person name="Kallscheuer N."/>
            <person name="Kashif M."/>
            <person name="Ahamad S."/>
            <person name="Jagadeeshwari U."/>
            <person name="Pannikurungottu S."/>
            <person name="Haufschild T."/>
            <person name="Kabuu M."/>
            <person name="Sasikala C."/>
            <person name="Jogler C."/>
            <person name="Ramana C."/>
        </authorList>
    </citation>
    <scope>NUCLEOTIDE SEQUENCE [LARGE SCALE GENOMIC DNA]</scope>
    <source>
        <strain evidence="2">JC673</strain>
    </source>
</reference>
<sequence>MGRLRVQHCVVNMTTRQYGPNPTSDLLGIDYFHTVPADTEFPRTLAKLELFVRFFGTDGVSGRVRVTVSYLWPDGTDRELVYRRLFDVAVHDVTGPVVLDRGFKLINVLVPGEGTYAVRVTRRVRRPWEANSGWRVLAADYIQIARAA</sequence>
<evidence type="ECO:0000313" key="2">
    <source>
        <dbReference type="Proteomes" id="UP001272242"/>
    </source>
</evidence>
<protein>
    <submittedName>
        <fullName evidence="1">Uncharacterized protein</fullName>
    </submittedName>
</protein>
<comment type="caution">
    <text evidence="1">The sequence shown here is derived from an EMBL/GenBank/DDBJ whole genome shotgun (WGS) entry which is preliminary data.</text>
</comment>
<gene>
    <name evidence="1" type="ORF">R5W23_002672</name>
</gene>
<dbReference type="Proteomes" id="UP001272242">
    <property type="component" value="Unassembled WGS sequence"/>
</dbReference>
<keyword evidence="2" id="KW-1185">Reference proteome</keyword>
<dbReference type="EMBL" id="JAXBLV010000193">
    <property type="protein sequence ID" value="MDY3561394.1"/>
    <property type="molecule type" value="Genomic_DNA"/>
</dbReference>